<dbReference type="PANTHER" id="PTHR46509">
    <property type="entry name" value="PHOSPHOADENOSINE PHOSPHOSULFATE REDUCTASE"/>
    <property type="match status" value="1"/>
</dbReference>
<dbReference type="InterPro" id="IPR002500">
    <property type="entry name" value="PAPS_reduct_dom"/>
</dbReference>
<keyword evidence="4" id="KW-0411">Iron-sulfur</keyword>
<dbReference type="InterPro" id="IPR004511">
    <property type="entry name" value="PAPS/APS_Rdtase"/>
</dbReference>
<keyword evidence="2 4" id="KW-0560">Oxidoreductase</keyword>
<dbReference type="GO" id="GO:0019379">
    <property type="term" value="P:sulfate assimilation, phosphoadenylyl sulfate reduction by phosphoadenylyl-sulfate reductase (thioredoxin)"/>
    <property type="evidence" value="ECO:0007669"/>
    <property type="project" value="UniProtKB-UniRule"/>
</dbReference>
<comment type="catalytic activity">
    <reaction evidence="4">
        <text>[thioredoxin]-disulfide + sulfite + AMP + 2 H(+) = adenosine 5'-phosphosulfate + [thioredoxin]-dithiol</text>
        <dbReference type="Rhea" id="RHEA:21976"/>
        <dbReference type="Rhea" id="RHEA-COMP:10698"/>
        <dbReference type="Rhea" id="RHEA-COMP:10700"/>
        <dbReference type="ChEBI" id="CHEBI:15378"/>
        <dbReference type="ChEBI" id="CHEBI:17359"/>
        <dbReference type="ChEBI" id="CHEBI:29950"/>
        <dbReference type="ChEBI" id="CHEBI:50058"/>
        <dbReference type="ChEBI" id="CHEBI:58243"/>
        <dbReference type="ChEBI" id="CHEBI:456215"/>
        <dbReference type="EC" id="1.8.4.10"/>
    </reaction>
</comment>
<dbReference type="Pfam" id="PF01507">
    <property type="entry name" value="PAPS_reduct"/>
    <property type="match status" value="1"/>
</dbReference>
<feature type="active site" description="Nucleophile; cysteine thiosulfonate intermediate" evidence="4">
    <location>
        <position position="241"/>
    </location>
</feature>
<proteinExistence type="inferred from homology"/>
<dbReference type="GO" id="GO:0043866">
    <property type="term" value="F:adenylyl-sulfate reductase (thioredoxin) activity"/>
    <property type="evidence" value="ECO:0007669"/>
    <property type="project" value="UniProtKB-EC"/>
</dbReference>
<dbReference type="GO" id="GO:0051539">
    <property type="term" value="F:4 iron, 4 sulfur cluster binding"/>
    <property type="evidence" value="ECO:0007669"/>
    <property type="project" value="UniProtKB-UniRule"/>
</dbReference>
<evidence type="ECO:0000256" key="5">
    <source>
        <dbReference type="SAM" id="MobiDB-lite"/>
    </source>
</evidence>
<dbReference type="EC" id="1.8.4.10" evidence="4"/>
<dbReference type="GO" id="GO:0005737">
    <property type="term" value="C:cytoplasm"/>
    <property type="evidence" value="ECO:0007669"/>
    <property type="project" value="UniProtKB-SubCell"/>
</dbReference>
<feature type="binding site" evidence="4">
    <location>
        <position position="214"/>
    </location>
    <ligand>
        <name>[4Fe-4S] cluster</name>
        <dbReference type="ChEBI" id="CHEBI:49883"/>
    </ligand>
</feature>
<feature type="binding site" evidence="4">
    <location>
        <position position="217"/>
    </location>
    <ligand>
        <name>[4Fe-4S] cluster</name>
        <dbReference type="ChEBI" id="CHEBI:49883"/>
    </ligand>
</feature>
<organism evidence="7 8">
    <name type="scientific">Rhodovulum sulfidophilum</name>
    <name type="common">Rhodobacter sulfidophilus</name>
    <dbReference type="NCBI Taxonomy" id="35806"/>
    <lineage>
        <taxon>Bacteria</taxon>
        <taxon>Pseudomonadati</taxon>
        <taxon>Pseudomonadota</taxon>
        <taxon>Alphaproteobacteria</taxon>
        <taxon>Rhodobacterales</taxon>
        <taxon>Paracoccaceae</taxon>
        <taxon>Rhodovulum</taxon>
    </lineage>
</organism>
<dbReference type="PATRIC" id="fig|35806.4.peg.540"/>
<keyword evidence="4" id="KW-0479">Metal-binding</keyword>
<evidence type="ECO:0000256" key="1">
    <source>
        <dbReference type="ARBA" id="ARBA00009732"/>
    </source>
</evidence>
<dbReference type="HAMAP" id="MF_00063">
    <property type="entry name" value="CysH"/>
    <property type="match status" value="1"/>
</dbReference>
<evidence type="ECO:0000259" key="6">
    <source>
        <dbReference type="Pfam" id="PF01507"/>
    </source>
</evidence>
<evidence type="ECO:0000256" key="4">
    <source>
        <dbReference type="HAMAP-Rule" id="MF_00063"/>
    </source>
</evidence>
<sequence length="257" mass="28306">MSDPVSDAPSDPGSSWPPGGTDRVLEALQADHMPDLGHVDMAGLLHDSRLGTRALVSSFGTESAVLLHYVTRILPRIEVLFIDTGRHFDETLAYRDRLVRLLDLNLVEVRPDPAAIAAEDPDHRLAERDPNMCCLLRKTFPLADALAGVDTWISGRKRYQGATRAALPAIERDGTHLKVNPLAFWSRADLDAYFAAHDLPRHPLEGRGFRSVGCAPCTRPVRPGEDARAGRWADNPDKTECGIHLGPDGRFVRRRSG</sequence>
<dbReference type="GO" id="GO:0070814">
    <property type="term" value="P:hydrogen sulfide biosynthetic process"/>
    <property type="evidence" value="ECO:0007669"/>
    <property type="project" value="UniProtKB-UniRule"/>
</dbReference>
<dbReference type="SUPFAM" id="SSF52402">
    <property type="entry name" value="Adenine nucleotide alpha hydrolases-like"/>
    <property type="match status" value="1"/>
</dbReference>
<dbReference type="Gene3D" id="3.40.50.620">
    <property type="entry name" value="HUPs"/>
    <property type="match status" value="1"/>
</dbReference>
<dbReference type="GO" id="GO:0046872">
    <property type="term" value="F:metal ion binding"/>
    <property type="evidence" value="ECO:0007669"/>
    <property type="project" value="UniProtKB-KW"/>
</dbReference>
<evidence type="ECO:0000313" key="7">
    <source>
        <dbReference type="EMBL" id="BAQ67697.1"/>
    </source>
</evidence>
<evidence type="ECO:0000256" key="3">
    <source>
        <dbReference type="ARBA" id="ARBA00024327"/>
    </source>
</evidence>
<dbReference type="EMBL" id="AP014800">
    <property type="protein sequence ID" value="BAQ67697.1"/>
    <property type="molecule type" value="Genomic_DNA"/>
</dbReference>
<name>A0A0D6AXW6_RHOSU</name>
<gene>
    <name evidence="4 7" type="primary">cysH</name>
    <name evidence="7" type="ORF">NHU_00528</name>
</gene>
<feature type="domain" description="Phosphoadenosine phosphosulphate reductase" evidence="6">
    <location>
        <begin position="54"/>
        <end position="220"/>
    </location>
</feature>
<feature type="binding site" evidence="4">
    <location>
        <position position="134"/>
    </location>
    <ligand>
        <name>[4Fe-4S] cluster</name>
        <dbReference type="ChEBI" id="CHEBI:49883"/>
    </ligand>
</feature>
<comment type="similarity">
    <text evidence="1 4">Belongs to the PAPS reductase family. CysH subfamily.</text>
</comment>
<dbReference type="KEGG" id="rsu:NHU_00528"/>
<evidence type="ECO:0000256" key="2">
    <source>
        <dbReference type="ARBA" id="ARBA00023002"/>
    </source>
</evidence>
<dbReference type="Proteomes" id="UP000064912">
    <property type="component" value="Chromosome"/>
</dbReference>
<comment type="function">
    <text evidence="4">Catalyzes the formation of sulfite from adenosine 5'-phosphosulfate (APS) using thioredoxin as an electron donor.</text>
</comment>
<feature type="binding site" evidence="4">
    <location>
        <position position="133"/>
    </location>
    <ligand>
        <name>[4Fe-4S] cluster</name>
        <dbReference type="ChEBI" id="CHEBI:49883"/>
    </ligand>
</feature>
<feature type="region of interest" description="Disordered" evidence="5">
    <location>
        <begin position="1"/>
        <end position="20"/>
    </location>
</feature>
<comment type="cofactor">
    <cofactor evidence="4">
        <name>[4Fe-4S] cluster</name>
        <dbReference type="ChEBI" id="CHEBI:49883"/>
    </cofactor>
    <text evidence="4">Binds 1 [4Fe-4S] cluster per subunit.</text>
</comment>
<dbReference type="GO" id="GO:0004604">
    <property type="term" value="F:phosphoadenylyl-sulfate reductase (thioredoxin) activity"/>
    <property type="evidence" value="ECO:0007669"/>
    <property type="project" value="UniProtKB-UniRule"/>
</dbReference>
<comment type="subcellular location">
    <subcellularLocation>
        <location evidence="4">Cytoplasm</location>
    </subcellularLocation>
</comment>
<protein>
    <recommendedName>
        <fullName evidence="4">Adenosine 5'-phosphosulfate reductase</fullName>
        <shortName evidence="4">APS reductase</shortName>
        <ecNumber evidence="4">1.8.4.10</ecNumber>
    </recommendedName>
    <alternativeName>
        <fullName evidence="4">5'-adenylylsulfate reductase</fullName>
    </alternativeName>
    <alternativeName>
        <fullName evidence="4">Thioredoxin-dependent 5'-adenylylsulfate reductase</fullName>
    </alternativeName>
</protein>
<comment type="pathway">
    <text evidence="3 4">Sulfur metabolism; hydrogen sulfide biosynthesis; sulfite from sulfate.</text>
</comment>
<accession>A0A0D6AXW6</accession>
<dbReference type="PANTHER" id="PTHR46509:SF1">
    <property type="entry name" value="PHOSPHOADENOSINE PHOSPHOSULFATE REDUCTASE"/>
    <property type="match status" value="1"/>
</dbReference>
<keyword evidence="4" id="KW-0408">Iron</keyword>
<dbReference type="AlphaFoldDB" id="A0A0D6AXW6"/>
<reference evidence="7 8" key="1">
    <citation type="submission" date="2015-02" db="EMBL/GenBank/DDBJ databases">
        <title>Genome sequene of Rhodovulum sulfidophilum DSM 2351.</title>
        <authorList>
            <person name="Nagao N."/>
        </authorList>
    </citation>
    <scope>NUCLEOTIDE SEQUENCE [LARGE SCALE GENOMIC DNA]</scope>
    <source>
        <strain evidence="7 8">DSM 2351</strain>
    </source>
</reference>
<evidence type="ECO:0000313" key="8">
    <source>
        <dbReference type="Proteomes" id="UP000064912"/>
    </source>
</evidence>
<dbReference type="eggNOG" id="COG0175">
    <property type="taxonomic scope" value="Bacteria"/>
</dbReference>
<dbReference type="NCBIfam" id="NF002537">
    <property type="entry name" value="PRK02090.1"/>
    <property type="match status" value="1"/>
</dbReference>
<dbReference type="InterPro" id="IPR014729">
    <property type="entry name" value="Rossmann-like_a/b/a_fold"/>
</dbReference>
<keyword evidence="4" id="KW-0963">Cytoplasm</keyword>